<feature type="compositionally biased region" description="Basic residues" evidence="1">
    <location>
        <begin position="125"/>
        <end position="135"/>
    </location>
</feature>
<dbReference type="EMBL" id="LSRL02000085">
    <property type="protein sequence ID" value="TDG45103.1"/>
    <property type="molecule type" value="Genomic_DNA"/>
</dbReference>
<feature type="domain" description="Centriolar and ciliogenesis-associated protein HYLS1 C-terminal" evidence="2">
    <location>
        <begin position="147"/>
        <end position="193"/>
    </location>
</feature>
<evidence type="ECO:0000313" key="4">
    <source>
        <dbReference type="Proteomes" id="UP000295192"/>
    </source>
</evidence>
<gene>
    <name evidence="3" type="ORF">AWZ03_008441</name>
</gene>
<feature type="compositionally biased region" description="Basic and acidic residues" evidence="1">
    <location>
        <begin position="14"/>
        <end position="32"/>
    </location>
</feature>
<evidence type="ECO:0000259" key="2">
    <source>
        <dbReference type="Pfam" id="PF15311"/>
    </source>
</evidence>
<proteinExistence type="predicted"/>
<organism evidence="3 4">
    <name type="scientific">Drosophila navojoa</name>
    <name type="common">Fruit fly</name>
    <dbReference type="NCBI Taxonomy" id="7232"/>
    <lineage>
        <taxon>Eukaryota</taxon>
        <taxon>Metazoa</taxon>
        <taxon>Ecdysozoa</taxon>
        <taxon>Arthropoda</taxon>
        <taxon>Hexapoda</taxon>
        <taxon>Insecta</taxon>
        <taxon>Pterygota</taxon>
        <taxon>Neoptera</taxon>
        <taxon>Endopterygota</taxon>
        <taxon>Diptera</taxon>
        <taxon>Brachycera</taxon>
        <taxon>Muscomorpha</taxon>
        <taxon>Ephydroidea</taxon>
        <taxon>Drosophilidae</taxon>
        <taxon>Drosophila</taxon>
    </lineage>
</organism>
<feature type="region of interest" description="Disordered" evidence="1">
    <location>
        <begin position="72"/>
        <end position="155"/>
    </location>
</feature>
<dbReference type="AlphaFoldDB" id="A0A484B8I3"/>
<dbReference type="OMA" id="GIAMSEM"/>
<reference evidence="3 4" key="1">
    <citation type="journal article" date="2019" name="J. Hered.">
        <title>An Improved Genome Assembly for Drosophila navojoa, the Basal Species in the mojavensis Cluster.</title>
        <authorList>
            <person name="Vanderlinde T."/>
            <person name="Dupim E.G."/>
            <person name="Nazario-Yepiz N.O."/>
            <person name="Carvalho A.B."/>
        </authorList>
    </citation>
    <scope>NUCLEOTIDE SEQUENCE [LARGE SCALE GENOMIC DNA]</scope>
    <source>
        <strain evidence="3">Navoj_Jal97</strain>
        <tissue evidence="3">Whole organism</tissue>
    </source>
</reference>
<keyword evidence="4" id="KW-1185">Reference proteome</keyword>
<sequence length="194" mass="22227">MAANPKGDYFSSLHKRDTISSRAKLGDKEKENIPPQVIKNKTNQPISDKNEEARVNGGYATTSNLAAMFREKLLIDEPKEPPKSAKPVSRSRSRSKTLKINSSKETNLNSGGTGNTPDGRDAHNKVRKIRPRSSSRHSIQGHNQDKNKLKHPRNDPVALYHYYQNEWLHFRDQIPGEKSHTDLRWEMRQKLDHK</sequence>
<feature type="compositionally biased region" description="Polar residues" evidence="1">
    <location>
        <begin position="98"/>
        <end position="110"/>
    </location>
</feature>
<feature type="region of interest" description="Disordered" evidence="1">
    <location>
        <begin position="1"/>
        <end position="58"/>
    </location>
</feature>
<name>A0A484B8I3_DRONA</name>
<feature type="compositionally biased region" description="Basic and acidic residues" evidence="1">
    <location>
        <begin position="72"/>
        <end position="83"/>
    </location>
</feature>
<evidence type="ECO:0000313" key="3">
    <source>
        <dbReference type="EMBL" id="TDG45103.1"/>
    </source>
</evidence>
<evidence type="ECO:0000256" key="1">
    <source>
        <dbReference type="SAM" id="MobiDB-lite"/>
    </source>
</evidence>
<comment type="caution">
    <text evidence="3">The sequence shown here is derived from an EMBL/GenBank/DDBJ whole genome shotgun (WGS) entry which is preliminary data.</text>
</comment>
<dbReference type="Proteomes" id="UP000295192">
    <property type="component" value="Unassembled WGS sequence"/>
</dbReference>
<dbReference type="InterPro" id="IPR027918">
    <property type="entry name" value="HYLS1_C_dom"/>
</dbReference>
<accession>A0A484B8I3</accession>
<dbReference type="Pfam" id="PF15311">
    <property type="entry name" value="HYLS1_C"/>
    <property type="match status" value="1"/>
</dbReference>
<protein>
    <recommendedName>
        <fullName evidence="2">Centriolar and ciliogenesis-associated protein HYLS1 C-terminal domain-containing protein</fullName>
    </recommendedName>
</protein>